<accession>A0A6J5DZS4</accession>
<feature type="domain" description="GST N-terminal" evidence="4">
    <location>
        <begin position="1"/>
        <end position="84"/>
    </location>
</feature>
<evidence type="ECO:0000259" key="4">
    <source>
        <dbReference type="PROSITE" id="PS50404"/>
    </source>
</evidence>
<dbReference type="RefSeq" id="WP_175111902.1">
    <property type="nucleotide sequence ID" value="NZ_CADIKF010000023.1"/>
</dbReference>
<dbReference type="InterPro" id="IPR004045">
    <property type="entry name" value="Glutathione_S-Trfase_N"/>
</dbReference>
<dbReference type="Pfam" id="PF00043">
    <property type="entry name" value="GST_C"/>
    <property type="match status" value="1"/>
</dbReference>
<keyword evidence="7" id="KW-1185">Reference proteome</keyword>
<dbReference type="SUPFAM" id="SSF47616">
    <property type="entry name" value="GST C-terminal domain-like"/>
    <property type="match status" value="1"/>
</dbReference>
<dbReference type="PROSITE" id="PS50404">
    <property type="entry name" value="GST_NTER"/>
    <property type="match status" value="1"/>
</dbReference>
<feature type="domain" description="GST C-terminal" evidence="5">
    <location>
        <begin position="90"/>
        <end position="216"/>
    </location>
</feature>
<gene>
    <name evidence="6" type="primary">gstB_2</name>
    <name evidence="6" type="ORF">LMG29739_03210</name>
</gene>
<evidence type="ECO:0000256" key="1">
    <source>
        <dbReference type="ARBA" id="ARBA00007409"/>
    </source>
</evidence>
<sequence length="216" mass="24213">MQLYGRRSSINVQKVVWSLAELGLVDGRDYRRIDAGLEFGVIDTPAFLAMNPNGLVPTLVDGERAIWESNTILRYVAATRAGGSALLPSEAGERSEVERWMDWQLGTLWARLRITFLGLTRTPEPQRDYAAIRAAFKEAARLLRVLDGHLQARTFIVLERFTLADIVVALATHRWYELAERFPEVLDAEPAMPSVMRWLKDARSRDGFSIAVGAGA</sequence>
<dbReference type="PANTHER" id="PTHR44051">
    <property type="entry name" value="GLUTATHIONE S-TRANSFERASE-RELATED"/>
    <property type="match status" value="1"/>
</dbReference>
<dbReference type="PROSITE" id="PS50405">
    <property type="entry name" value="GST_CTER"/>
    <property type="match status" value="1"/>
</dbReference>
<dbReference type="SFLD" id="SFLDG00358">
    <property type="entry name" value="Main_(cytGST)"/>
    <property type="match status" value="1"/>
</dbReference>
<dbReference type="AlphaFoldDB" id="A0A6J5DZS4"/>
<dbReference type="InterPro" id="IPR010987">
    <property type="entry name" value="Glutathione-S-Trfase_C-like"/>
</dbReference>
<dbReference type="SFLD" id="SFLDG01150">
    <property type="entry name" value="Main.1:_Beta-like"/>
    <property type="match status" value="1"/>
</dbReference>
<dbReference type="Proteomes" id="UP000494329">
    <property type="component" value="Unassembled WGS sequence"/>
</dbReference>
<dbReference type="EC" id="2.5.1.18" evidence="6"/>
<dbReference type="CDD" id="cd03047">
    <property type="entry name" value="GST_N_2"/>
    <property type="match status" value="1"/>
</dbReference>
<evidence type="ECO:0000313" key="6">
    <source>
        <dbReference type="EMBL" id="CAB3759659.1"/>
    </source>
</evidence>
<comment type="similarity">
    <text evidence="1 3">Belongs to the GST superfamily.</text>
</comment>
<dbReference type="InterPro" id="IPR036249">
    <property type="entry name" value="Thioredoxin-like_sf"/>
</dbReference>
<dbReference type="SUPFAM" id="SSF52833">
    <property type="entry name" value="Thioredoxin-like"/>
    <property type="match status" value="1"/>
</dbReference>
<evidence type="ECO:0000313" key="7">
    <source>
        <dbReference type="Proteomes" id="UP000494329"/>
    </source>
</evidence>
<dbReference type="Pfam" id="PF02798">
    <property type="entry name" value="GST_N"/>
    <property type="match status" value="1"/>
</dbReference>
<name>A0A6J5DZS4_9BURK</name>
<reference evidence="6 7" key="1">
    <citation type="submission" date="2020-04" db="EMBL/GenBank/DDBJ databases">
        <authorList>
            <person name="De Canck E."/>
        </authorList>
    </citation>
    <scope>NUCLEOTIDE SEQUENCE [LARGE SCALE GENOMIC DNA]</scope>
    <source>
        <strain evidence="6 7">LMG 29739</strain>
    </source>
</reference>
<dbReference type="GO" id="GO:0004364">
    <property type="term" value="F:glutathione transferase activity"/>
    <property type="evidence" value="ECO:0007669"/>
    <property type="project" value="UniProtKB-EC"/>
</dbReference>
<evidence type="ECO:0000256" key="2">
    <source>
        <dbReference type="ARBA" id="ARBA00022679"/>
    </source>
</evidence>
<dbReference type="Gene3D" id="3.40.30.10">
    <property type="entry name" value="Glutaredoxin"/>
    <property type="match status" value="1"/>
</dbReference>
<dbReference type="FunFam" id="3.40.30.10:FF:000039">
    <property type="entry name" value="Glutathione S-transferase domain"/>
    <property type="match status" value="1"/>
</dbReference>
<proteinExistence type="inferred from homology"/>
<dbReference type="SFLD" id="SFLDS00019">
    <property type="entry name" value="Glutathione_Transferase_(cytos"/>
    <property type="match status" value="1"/>
</dbReference>
<dbReference type="InterPro" id="IPR040079">
    <property type="entry name" value="Glutathione_S-Trfase"/>
</dbReference>
<dbReference type="PANTHER" id="PTHR44051:SF19">
    <property type="entry name" value="DISULFIDE-BOND OXIDOREDUCTASE YFCG"/>
    <property type="match status" value="1"/>
</dbReference>
<dbReference type="InterPro" id="IPR036282">
    <property type="entry name" value="Glutathione-S-Trfase_C_sf"/>
</dbReference>
<dbReference type="EMBL" id="CADIKF010000023">
    <property type="protein sequence ID" value="CAB3759659.1"/>
    <property type="molecule type" value="Genomic_DNA"/>
</dbReference>
<protein>
    <submittedName>
        <fullName evidence="6">Glutathione S-transferase GstB</fullName>
        <ecNumber evidence="6">2.5.1.18</ecNumber>
    </submittedName>
</protein>
<evidence type="ECO:0000259" key="5">
    <source>
        <dbReference type="PROSITE" id="PS50405"/>
    </source>
</evidence>
<dbReference type="InterPro" id="IPR004046">
    <property type="entry name" value="GST_C"/>
</dbReference>
<organism evidence="6 7">
    <name type="scientific">Paraburkholderia solisilvae</name>
    <dbReference type="NCBI Taxonomy" id="624376"/>
    <lineage>
        <taxon>Bacteria</taxon>
        <taxon>Pseudomonadati</taxon>
        <taxon>Pseudomonadota</taxon>
        <taxon>Betaproteobacteria</taxon>
        <taxon>Burkholderiales</taxon>
        <taxon>Burkholderiaceae</taxon>
        <taxon>Paraburkholderia</taxon>
    </lineage>
</organism>
<dbReference type="Gene3D" id="1.20.1050.10">
    <property type="match status" value="1"/>
</dbReference>
<keyword evidence="2 6" id="KW-0808">Transferase</keyword>
<evidence type="ECO:0000256" key="3">
    <source>
        <dbReference type="RuleBase" id="RU003494"/>
    </source>
</evidence>